<feature type="compositionally biased region" description="Low complexity" evidence="7">
    <location>
        <begin position="14"/>
        <end position="23"/>
    </location>
</feature>
<feature type="transmembrane region" description="Helical" evidence="8">
    <location>
        <begin position="548"/>
        <end position="567"/>
    </location>
</feature>
<feature type="transmembrane region" description="Helical" evidence="8">
    <location>
        <begin position="336"/>
        <end position="359"/>
    </location>
</feature>
<dbReference type="SUPFAM" id="SSF82866">
    <property type="entry name" value="Multidrug efflux transporter AcrB transmembrane domain"/>
    <property type="match status" value="2"/>
</dbReference>
<dbReference type="PANTHER" id="PTHR33406">
    <property type="entry name" value="MEMBRANE PROTEIN MJ1562-RELATED"/>
    <property type="match status" value="1"/>
</dbReference>
<evidence type="ECO:0000259" key="9">
    <source>
        <dbReference type="PROSITE" id="PS50156"/>
    </source>
</evidence>
<keyword evidence="11" id="KW-1185">Reference proteome</keyword>
<dbReference type="OrthoDB" id="2365435at2"/>
<evidence type="ECO:0000256" key="1">
    <source>
        <dbReference type="ARBA" id="ARBA00004651"/>
    </source>
</evidence>
<comment type="subcellular location">
    <subcellularLocation>
        <location evidence="1">Cell membrane</location>
        <topology evidence="1">Multi-pass membrane protein</topology>
    </subcellularLocation>
</comment>
<protein>
    <submittedName>
        <fullName evidence="10">Putative drug exporter of the RND superfamily</fullName>
    </submittedName>
</protein>
<evidence type="ECO:0000256" key="6">
    <source>
        <dbReference type="ARBA" id="ARBA00023136"/>
    </source>
</evidence>
<accession>A0A212TFW1</accession>
<evidence type="ECO:0000256" key="4">
    <source>
        <dbReference type="ARBA" id="ARBA00022692"/>
    </source>
</evidence>
<dbReference type="RefSeq" id="WP_088818082.1">
    <property type="nucleotide sequence ID" value="NZ_FYEZ01000001.1"/>
</dbReference>
<feature type="transmembrane region" description="Helical" evidence="8">
    <location>
        <begin position="574"/>
        <end position="594"/>
    </location>
</feature>
<dbReference type="GO" id="GO:0005886">
    <property type="term" value="C:plasma membrane"/>
    <property type="evidence" value="ECO:0007669"/>
    <property type="project" value="UniProtKB-SubCell"/>
</dbReference>
<dbReference type="PROSITE" id="PS50156">
    <property type="entry name" value="SSD"/>
    <property type="match status" value="1"/>
</dbReference>
<organism evidence="10 11">
    <name type="scientific">Kytococcus aerolatus</name>
    <dbReference type="NCBI Taxonomy" id="592308"/>
    <lineage>
        <taxon>Bacteria</taxon>
        <taxon>Bacillati</taxon>
        <taxon>Actinomycetota</taxon>
        <taxon>Actinomycetes</taxon>
        <taxon>Micrococcales</taxon>
        <taxon>Kytococcaceae</taxon>
        <taxon>Kytococcus</taxon>
    </lineage>
</organism>
<evidence type="ECO:0000256" key="8">
    <source>
        <dbReference type="SAM" id="Phobius"/>
    </source>
</evidence>
<evidence type="ECO:0000313" key="11">
    <source>
        <dbReference type="Proteomes" id="UP000198122"/>
    </source>
</evidence>
<dbReference type="Proteomes" id="UP000198122">
    <property type="component" value="Unassembled WGS sequence"/>
</dbReference>
<dbReference type="Pfam" id="PF03176">
    <property type="entry name" value="MMPL"/>
    <property type="match status" value="2"/>
</dbReference>
<proteinExistence type="inferred from homology"/>
<name>A0A212TFW1_9MICO</name>
<sequence length="727" mass="74617">MPATRHDTSPHLLPEPGAPEADAPGPARWLVGRVGAPLVALLALLLVVGAMALLPGADDAGAPQTLPDRAESARVNELLAELPGGESAPAVVVVEKTEGRLDRQEIGALAQQAPLLVEALPADARPDGPAARAVQGPIPSEDGRAALLVVPVPADALTRDAPGVAEALREAAPGLVPGTTTHVTGAAGFAADTAGAFEGANLRLLLATAAVVAVLLVLTYRSPVLWIVPLVVVGLADRLATTVSGTVLGAVGVPFDGSTAGITSVLVFGAGTNYALLLVSRYRDELRRTADHRLALGRAWRAALPAILASNLTVVLTLALLLLAGQPSTRALGTSAAVGLLVALVLALTLLPALLALCGRGLFWPLVPRPGDRDTTEHGLWHRIAVAVQRRPATVLAASLAVLGLMATGLLGARVGLAQSDQFRLEADSVEGLAVIEEHYPAGAATPLTVLLPTDGAGDGRSATAERATRALRAVEGVSSVQPTGGGEAGGRTWDRLQVTLTTEPASAEAREAVEAVRTSALEVDRAALVGGSEAEAVDLRAGVLRDMAVVTPLMLLMVLAVLVVVLRSLVAPLLLVAISVVGSLAALGAGALLSEHVFGFPALDSSVPLYSVLFLVALGIDYTIFLVVRAREELLAGRHRETGSAMVRAVSATGGVITSAGIVLAAVFVVLGVLPLITLTQVGIVVGLGILVDTFLVRTVVVPAVFELLGDRVWWPHRLARRDSPR</sequence>
<dbReference type="EMBL" id="FYEZ01000001">
    <property type="protein sequence ID" value="SNC64912.1"/>
    <property type="molecule type" value="Genomic_DNA"/>
</dbReference>
<dbReference type="InterPro" id="IPR004869">
    <property type="entry name" value="MMPL_dom"/>
</dbReference>
<feature type="domain" description="SSD" evidence="9">
    <location>
        <begin position="239"/>
        <end position="357"/>
    </location>
</feature>
<dbReference type="InterPro" id="IPR000731">
    <property type="entry name" value="SSD"/>
</dbReference>
<keyword evidence="5 8" id="KW-1133">Transmembrane helix</keyword>
<keyword evidence="3" id="KW-1003">Cell membrane</keyword>
<evidence type="ECO:0000256" key="7">
    <source>
        <dbReference type="SAM" id="MobiDB-lite"/>
    </source>
</evidence>
<feature type="transmembrane region" description="Helical" evidence="8">
    <location>
        <begin position="300"/>
        <end position="324"/>
    </location>
</feature>
<evidence type="ECO:0000256" key="2">
    <source>
        <dbReference type="ARBA" id="ARBA00010157"/>
    </source>
</evidence>
<dbReference type="AlphaFoldDB" id="A0A212TFW1"/>
<evidence type="ECO:0000256" key="5">
    <source>
        <dbReference type="ARBA" id="ARBA00022989"/>
    </source>
</evidence>
<feature type="transmembrane region" description="Helical" evidence="8">
    <location>
        <begin position="260"/>
        <end position="279"/>
    </location>
</feature>
<feature type="transmembrane region" description="Helical" evidence="8">
    <location>
        <begin position="609"/>
        <end position="629"/>
    </location>
</feature>
<gene>
    <name evidence="10" type="ORF">SAMN05445756_1211</name>
</gene>
<feature type="region of interest" description="Disordered" evidence="7">
    <location>
        <begin position="1"/>
        <end position="23"/>
    </location>
</feature>
<dbReference type="InterPro" id="IPR050545">
    <property type="entry name" value="Mycobact_MmpL"/>
</dbReference>
<feature type="transmembrane region" description="Helical" evidence="8">
    <location>
        <begin position="684"/>
        <end position="710"/>
    </location>
</feature>
<dbReference type="PANTHER" id="PTHR33406:SF6">
    <property type="entry name" value="MEMBRANE PROTEIN YDGH-RELATED"/>
    <property type="match status" value="1"/>
</dbReference>
<evidence type="ECO:0000256" key="3">
    <source>
        <dbReference type="ARBA" id="ARBA00022475"/>
    </source>
</evidence>
<dbReference type="Gene3D" id="1.20.1640.10">
    <property type="entry name" value="Multidrug efflux transporter AcrB transmembrane domain"/>
    <property type="match status" value="2"/>
</dbReference>
<feature type="transmembrane region" description="Helical" evidence="8">
    <location>
        <begin position="650"/>
        <end position="678"/>
    </location>
</feature>
<keyword evidence="6 8" id="KW-0472">Membrane</keyword>
<feature type="transmembrane region" description="Helical" evidence="8">
    <location>
        <begin position="34"/>
        <end position="54"/>
    </location>
</feature>
<keyword evidence="4 8" id="KW-0812">Transmembrane</keyword>
<evidence type="ECO:0000313" key="10">
    <source>
        <dbReference type="EMBL" id="SNC64912.1"/>
    </source>
</evidence>
<reference evidence="10 11" key="1">
    <citation type="submission" date="2017-06" db="EMBL/GenBank/DDBJ databases">
        <authorList>
            <person name="Kim H.J."/>
            <person name="Triplett B.A."/>
        </authorList>
    </citation>
    <scope>NUCLEOTIDE SEQUENCE [LARGE SCALE GENOMIC DNA]</scope>
    <source>
        <strain evidence="10 11">DSM 22179</strain>
    </source>
</reference>
<comment type="similarity">
    <text evidence="2">Belongs to the resistance-nodulation-cell division (RND) (TC 2.A.6) family. MmpL subfamily.</text>
</comment>
<feature type="transmembrane region" description="Helical" evidence="8">
    <location>
        <begin position="393"/>
        <end position="413"/>
    </location>
</feature>